<organism evidence="1 2">
    <name type="scientific">Araneus ventricosus</name>
    <name type="common">Orbweaver spider</name>
    <name type="synonym">Epeira ventricosa</name>
    <dbReference type="NCBI Taxonomy" id="182803"/>
    <lineage>
        <taxon>Eukaryota</taxon>
        <taxon>Metazoa</taxon>
        <taxon>Ecdysozoa</taxon>
        <taxon>Arthropoda</taxon>
        <taxon>Chelicerata</taxon>
        <taxon>Arachnida</taxon>
        <taxon>Araneae</taxon>
        <taxon>Araneomorphae</taxon>
        <taxon>Entelegynae</taxon>
        <taxon>Araneoidea</taxon>
        <taxon>Araneidae</taxon>
        <taxon>Araneus</taxon>
    </lineage>
</organism>
<name>A0A4Y2LLI7_ARAVE</name>
<proteinExistence type="predicted"/>
<comment type="caution">
    <text evidence="1">The sequence shown here is derived from an EMBL/GenBank/DDBJ whole genome shotgun (WGS) entry which is preliminary data.</text>
</comment>
<gene>
    <name evidence="1" type="ORF">AVEN_259897_1</name>
</gene>
<dbReference type="OrthoDB" id="6473370at2759"/>
<feature type="non-terminal residue" evidence="1">
    <location>
        <position position="44"/>
    </location>
</feature>
<protein>
    <submittedName>
        <fullName evidence="1">Uncharacterized protein</fullName>
    </submittedName>
</protein>
<dbReference type="Proteomes" id="UP000499080">
    <property type="component" value="Unassembled WGS sequence"/>
</dbReference>
<reference evidence="1 2" key="1">
    <citation type="journal article" date="2019" name="Sci. Rep.">
        <title>Orb-weaving spider Araneus ventricosus genome elucidates the spidroin gene catalogue.</title>
        <authorList>
            <person name="Kono N."/>
            <person name="Nakamura H."/>
            <person name="Ohtoshi R."/>
            <person name="Moran D.A.P."/>
            <person name="Shinohara A."/>
            <person name="Yoshida Y."/>
            <person name="Fujiwara M."/>
            <person name="Mori M."/>
            <person name="Tomita M."/>
            <person name="Arakawa K."/>
        </authorList>
    </citation>
    <scope>NUCLEOTIDE SEQUENCE [LARGE SCALE GENOMIC DNA]</scope>
</reference>
<dbReference type="EMBL" id="BGPR01277595">
    <property type="protein sequence ID" value="GBN15299.1"/>
    <property type="molecule type" value="Genomic_DNA"/>
</dbReference>
<keyword evidence="2" id="KW-1185">Reference proteome</keyword>
<sequence>MSALHINPPENFIFSTPSHWSKWKICFERYRIASGFSARTGNEQ</sequence>
<evidence type="ECO:0000313" key="2">
    <source>
        <dbReference type="Proteomes" id="UP000499080"/>
    </source>
</evidence>
<dbReference type="AlphaFoldDB" id="A0A4Y2LLI7"/>
<accession>A0A4Y2LLI7</accession>
<evidence type="ECO:0000313" key="1">
    <source>
        <dbReference type="EMBL" id="GBN15299.1"/>
    </source>
</evidence>